<keyword evidence="1" id="KW-0812">Transmembrane</keyword>
<accession>A0ABS1DBH5</accession>
<feature type="transmembrane region" description="Helical" evidence="1">
    <location>
        <begin position="14"/>
        <end position="33"/>
    </location>
</feature>
<evidence type="ECO:0000313" key="3">
    <source>
        <dbReference type="Proteomes" id="UP001296873"/>
    </source>
</evidence>
<evidence type="ECO:0000313" key="2">
    <source>
        <dbReference type="EMBL" id="MBK1667058.1"/>
    </source>
</evidence>
<comment type="caution">
    <text evidence="2">The sequence shown here is derived from an EMBL/GenBank/DDBJ whole genome shotgun (WGS) entry which is preliminary data.</text>
</comment>
<dbReference type="EMBL" id="NRRL01000003">
    <property type="protein sequence ID" value="MBK1667058.1"/>
    <property type="molecule type" value="Genomic_DNA"/>
</dbReference>
<evidence type="ECO:0000256" key="1">
    <source>
        <dbReference type="SAM" id="Phobius"/>
    </source>
</evidence>
<reference evidence="2 3" key="1">
    <citation type="journal article" date="2020" name="Microorganisms">
        <title>Osmotic Adaptation and Compatible Solute Biosynthesis of Phototrophic Bacteria as Revealed from Genome Analyses.</title>
        <authorList>
            <person name="Imhoff J.F."/>
            <person name="Rahn T."/>
            <person name="Kunzel S."/>
            <person name="Keller A."/>
            <person name="Neulinger S.C."/>
        </authorList>
    </citation>
    <scope>NUCLEOTIDE SEQUENCE [LARGE SCALE GENOMIC DNA]</scope>
    <source>
        <strain evidence="2 3">DSM 9895</strain>
    </source>
</reference>
<name>A0ABS1DBH5_9PROT</name>
<dbReference type="Proteomes" id="UP001296873">
    <property type="component" value="Unassembled WGS sequence"/>
</dbReference>
<organism evidence="2 3">
    <name type="scientific">Rhodovibrio sodomensis</name>
    <dbReference type="NCBI Taxonomy" id="1088"/>
    <lineage>
        <taxon>Bacteria</taxon>
        <taxon>Pseudomonadati</taxon>
        <taxon>Pseudomonadota</taxon>
        <taxon>Alphaproteobacteria</taxon>
        <taxon>Rhodospirillales</taxon>
        <taxon>Rhodovibrionaceae</taxon>
        <taxon>Rhodovibrio</taxon>
    </lineage>
</organism>
<sequence length="59" mass="6672">MDDKQRMRRIYRKYARAGLFAFVFAIALGYFVLPTLYGLVTGTGVIEPETLEALLSQSL</sequence>
<protein>
    <submittedName>
        <fullName evidence="2">Uncharacterized protein</fullName>
    </submittedName>
</protein>
<proteinExistence type="predicted"/>
<keyword evidence="1" id="KW-1133">Transmembrane helix</keyword>
<gene>
    <name evidence="2" type="ORF">CKO28_03235</name>
</gene>
<dbReference type="RefSeq" id="WP_200339119.1">
    <property type="nucleotide sequence ID" value="NZ_NRRL01000003.1"/>
</dbReference>
<keyword evidence="1" id="KW-0472">Membrane</keyword>
<keyword evidence="3" id="KW-1185">Reference proteome</keyword>